<evidence type="ECO:0008006" key="3">
    <source>
        <dbReference type="Google" id="ProtNLM"/>
    </source>
</evidence>
<evidence type="ECO:0000313" key="2">
    <source>
        <dbReference type="Proteomes" id="UP000000329"/>
    </source>
</evidence>
<evidence type="ECO:0000313" key="1">
    <source>
        <dbReference type="EMBL" id="ADJ62332.1"/>
    </source>
</evidence>
<dbReference type="Pfam" id="PF07419">
    <property type="entry name" value="PilM"/>
    <property type="match status" value="1"/>
</dbReference>
<organism evidence="1 2">
    <name type="scientific">Herbaspirillum seropedicae (strain SmR1)</name>
    <dbReference type="NCBI Taxonomy" id="757424"/>
    <lineage>
        <taxon>Bacteria</taxon>
        <taxon>Pseudomonadati</taxon>
        <taxon>Pseudomonadota</taxon>
        <taxon>Betaproteobacteria</taxon>
        <taxon>Burkholderiales</taxon>
        <taxon>Oxalobacteraceae</taxon>
        <taxon>Herbaspirillum</taxon>
    </lineage>
</organism>
<dbReference type="RefSeq" id="WP_013232849.1">
    <property type="nucleotide sequence ID" value="NC_014323.1"/>
</dbReference>
<keyword evidence="2" id="KW-1185">Reference proteome</keyword>
<gene>
    <name evidence="1" type="ordered locus">Hsero_0813</name>
</gene>
<dbReference type="EMBL" id="CP002039">
    <property type="protein sequence ID" value="ADJ62332.1"/>
    <property type="molecule type" value="Genomic_DNA"/>
</dbReference>
<protein>
    <recommendedName>
        <fullName evidence="3">PilM protein</fullName>
    </recommendedName>
</protein>
<dbReference type="OrthoDB" id="8718861at2"/>
<accession>D8IZZ5</accession>
<dbReference type="eggNOG" id="ENOG502ZUIR">
    <property type="taxonomic scope" value="Bacteria"/>
</dbReference>
<dbReference type="GeneID" id="29392333"/>
<name>D8IZZ5_HERSS</name>
<dbReference type="Proteomes" id="UP000000329">
    <property type="component" value="Chromosome"/>
</dbReference>
<dbReference type="InterPro" id="IPR009987">
    <property type="entry name" value="IM_PilM"/>
</dbReference>
<dbReference type="HOGENOM" id="CLU_1608598_0_0_4"/>
<dbReference type="AlphaFoldDB" id="D8IZZ5"/>
<reference evidence="1 2" key="1">
    <citation type="submission" date="2010-04" db="EMBL/GenBank/DDBJ databases">
        <title>The genome of Herbaspirillum seropedicae SmR1, an endophytic, nitrogen-fixing, plant-growth promoting beta-Proteobacteria.</title>
        <authorList>
            <person name="Pedrosa F.O."/>
            <person name="Monteiro R.A."/>
            <person name="Wassem R."/>
            <person name="Cruz L.M."/>
            <person name="Ayub R.A."/>
            <person name="Colauto N.B."/>
            <person name="Fernandez M.A."/>
            <person name="Fungaro M.H.P."/>
            <person name="Grisard E.C."/>
            <person name="Hungria M."/>
            <person name="Madeira H.M.F."/>
            <person name="Nodari R.O."/>
            <person name="Osaku C.A."/>
            <person name="Petzl-Erler M.L."/>
            <person name="Terenzi H."/>
            <person name="Vieira L.G.E."/>
            <person name="Almeida M.I.M."/>
            <person name="Alves L.R."/>
            <person name="Arantes O.M.N."/>
            <person name="Balsanelli E."/>
            <person name="Barcellos F.G."/>
            <person name="Baura V.A."/>
            <person name="Binde D.R."/>
            <person name="Campo R.J."/>
            <person name="Chubatsu L.S."/>
            <person name="Chueire L.M.O."/>
            <person name="Ciferri R.R."/>
            <person name="Correa L.C."/>
            <person name="da Conceicao Silva J.L."/>
            <person name="Dabul A.N.G."/>
            <person name="Dambros B.P."/>
            <person name="Faoro H."/>
            <person name="Favetti A."/>
            <person name="Friedermann G."/>
            <person name="Furlaneto M.C."/>
            <person name="Gasques L.S."/>
            <person name="Gimenes C.C.T."/>
            <person name="Gioppo N.M.R."/>
            <person name="Glienke-Blanco C."/>
            <person name="Godoy L.P."/>
            <person name="Guerra M.P."/>
            <person name="Karp S."/>
            <person name="Kava-Cordeiro V."/>
            <person name="Margarido V.P."/>
            <person name="Mathioni S.M."/>
            <person name="Menck-Soares M.A."/>
            <person name="Murace N.K."/>
            <person name="Nicolas M.F."/>
            <person name="Oliveira C.E.C."/>
            <person name="Pagnan N.A.B."/>
            <person name="Pamphile J.A."/>
            <person name="Patussi E.V."/>
            <person name="Pereira L.F.P."/>
            <person name="Pereira-Ferrari L."/>
            <person name="Pinto F.G.S."/>
            <person name="Precoma C."/>
            <person name="Prioli A.J."/>
            <person name="Prioli S.M.A.P."/>
            <person name="Raittz R.T."/>
            <person name="Ramos H.J.O."/>
            <person name="Ribeiro E.M.S.F."/>
            <person name="Rigo L.U."/>
            <person name="Rocha C.L.M.S.C."/>
            <person name="Rocha S.N."/>
            <person name="Santos K."/>
            <person name="Satori D."/>
            <person name="Silva A.G."/>
            <person name="Simao R.C.G."/>
            <person name="Soares M.A.M."/>
            <person name="Souza E.M."/>
            <person name="Steffens M.B.R."/>
            <person name="Steindel M."/>
            <person name="Tadra-Sfeir M.Z."/>
            <person name="Takahashi E.K."/>
            <person name="Torres R.A."/>
            <person name="Valle J.S."/>
            <person name="Vernal J.I."/>
            <person name="Vilas-Boas L.A."/>
            <person name="Watanabe M.A.E."/>
            <person name="Weiss V.A."/>
            <person name="Yates M.A."/>
            <person name="Souza E.M."/>
        </authorList>
    </citation>
    <scope>NUCLEOTIDE SEQUENCE [LARGE SCALE GENOMIC DNA]</scope>
    <source>
        <strain evidence="1 2">SmR1</strain>
    </source>
</reference>
<sequence length="165" mass="17716">MWNAVVLAVMIAAAGVYTTRNLQAVDQAHQELASADAAEVGIYRNAVIDYFSDHDVVNTSVSTASLKSGAYLPSWSRLYQQSGALSWTNYRDADGVIYVYATSLPPRNLAAELARLARNSVLLGVYDSAHATLQSPVYGETHIPVTALSSLSIPNGAPVWLAMTK</sequence>
<dbReference type="STRING" id="757424.Hsero_0813"/>
<proteinExistence type="predicted"/>
<dbReference type="KEGG" id="hse:Hsero_0813"/>